<feature type="domain" description="PPIase cyclophilin-type" evidence="6">
    <location>
        <begin position="68"/>
        <end position="213"/>
    </location>
</feature>
<dbReference type="InterPro" id="IPR020892">
    <property type="entry name" value="Cyclophilin-type_PPIase_CS"/>
</dbReference>
<dbReference type="PANTHER" id="PTHR45625">
    <property type="entry name" value="PEPTIDYL-PROLYL CIS-TRANS ISOMERASE-RELATED"/>
    <property type="match status" value="1"/>
</dbReference>
<comment type="similarity">
    <text evidence="4">Belongs to the cyclophilin-type PPIase family.</text>
</comment>
<dbReference type="SUPFAM" id="SSF50891">
    <property type="entry name" value="Cyclophilin-like"/>
    <property type="match status" value="1"/>
</dbReference>
<comment type="caution">
    <text evidence="7">The sequence shown here is derived from an EMBL/GenBank/DDBJ whole genome shotgun (WGS) entry which is preliminary data.</text>
</comment>
<protein>
    <recommendedName>
        <fullName evidence="4">Peptidyl-prolyl cis-trans isomerase</fullName>
        <shortName evidence="4">PPIase</shortName>
        <ecNumber evidence="4">5.2.1.8</ecNumber>
    </recommendedName>
</protein>
<feature type="compositionally biased region" description="Basic and acidic residues" evidence="5">
    <location>
        <begin position="36"/>
        <end position="49"/>
    </location>
</feature>
<dbReference type="InterPro" id="IPR029000">
    <property type="entry name" value="Cyclophilin-like_dom_sf"/>
</dbReference>
<dbReference type="PROSITE" id="PS51257">
    <property type="entry name" value="PROKAR_LIPOPROTEIN"/>
    <property type="match status" value="1"/>
</dbReference>
<keyword evidence="8" id="KW-1185">Reference proteome</keyword>
<evidence type="ECO:0000313" key="8">
    <source>
        <dbReference type="Proteomes" id="UP001208567"/>
    </source>
</evidence>
<dbReference type="PROSITE" id="PS50072">
    <property type="entry name" value="CSA_PPIASE_2"/>
    <property type="match status" value="1"/>
</dbReference>
<organism evidence="7 8">
    <name type="scientific">Clostridium omnivorum</name>
    <dbReference type="NCBI Taxonomy" id="1604902"/>
    <lineage>
        <taxon>Bacteria</taxon>
        <taxon>Bacillati</taxon>
        <taxon>Bacillota</taxon>
        <taxon>Clostridia</taxon>
        <taxon>Eubacteriales</taxon>
        <taxon>Clostridiaceae</taxon>
        <taxon>Clostridium</taxon>
    </lineage>
</organism>
<evidence type="ECO:0000256" key="1">
    <source>
        <dbReference type="ARBA" id="ARBA00002388"/>
    </source>
</evidence>
<evidence type="ECO:0000256" key="2">
    <source>
        <dbReference type="ARBA" id="ARBA00023110"/>
    </source>
</evidence>
<accession>A0ABQ5N8J9</accession>
<feature type="signal peptide" evidence="4">
    <location>
        <begin position="1"/>
        <end position="26"/>
    </location>
</feature>
<dbReference type="Pfam" id="PF00160">
    <property type="entry name" value="Pro_isomerase"/>
    <property type="match status" value="1"/>
</dbReference>
<dbReference type="PRINTS" id="PR00153">
    <property type="entry name" value="CSAPPISMRASE"/>
</dbReference>
<dbReference type="Proteomes" id="UP001208567">
    <property type="component" value="Unassembled WGS sequence"/>
</dbReference>
<proteinExistence type="inferred from homology"/>
<dbReference type="PANTHER" id="PTHR45625:SF4">
    <property type="entry name" value="PEPTIDYLPROLYL ISOMERASE DOMAIN AND WD REPEAT-CONTAINING PROTEIN 1"/>
    <property type="match status" value="1"/>
</dbReference>
<evidence type="ECO:0000256" key="5">
    <source>
        <dbReference type="SAM" id="MobiDB-lite"/>
    </source>
</evidence>
<keyword evidence="2 4" id="KW-0697">Rotamase</keyword>
<sequence>MKNVKRKRLMFSVLVTVILIAFLAVGCAKNQNSEVKNTDSSKKSADQETKVNTPEKNPVATIEMSDGSKIKVELYPAVAPNTVKNFIYLTKSGFYNGLIFHRVIPGFMIQGGDPNGNGTGGADYTIKGEFSKNGFKNNLKHERGVISMARGSSSNSASSQFFIMVADAPHLDGEYAAFGKVIEGMEVADKIVGVKRGSNDKPLVEQKIKSITVDTFGVNYGEPEKIK</sequence>
<feature type="chain" id="PRO_5044957999" description="Peptidyl-prolyl cis-trans isomerase" evidence="4">
    <location>
        <begin position="27"/>
        <end position="227"/>
    </location>
</feature>
<feature type="region of interest" description="Disordered" evidence="5">
    <location>
        <begin position="34"/>
        <end position="56"/>
    </location>
</feature>
<evidence type="ECO:0000256" key="4">
    <source>
        <dbReference type="RuleBase" id="RU363019"/>
    </source>
</evidence>
<comment type="function">
    <text evidence="1 4">PPIases accelerate the folding of proteins. It catalyzes the cis-trans isomerization of proline imidic peptide bonds in oligopeptides.</text>
</comment>
<keyword evidence="3 4" id="KW-0413">Isomerase</keyword>
<name>A0ABQ5N8J9_9CLOT</name>
<reference evidence="7 8" key="1">
    <citation type="journal article" date="2024" name="Int. J. Syst. Evol. Microbiol.">
        <title>Clostridium omnivorum sp. nov., isolated from anoxic soil under the treatment of reductive soil disinfestation.</title>
        <authorList>
            <person name="Ueki A."/>
            <person name="Tonouchi A."/>
            <person name="Kaku N."/>
            <person name="Honma S."/>
            <person name="Ueki K."/>
        </authorList>
    </citation>
    <scope>NUCLEOTIDE SEQUENCE [LARGE SCALE GENOMIC DNA]</scope>
    <source>
        <strain evidence="7 8">E14</strain>
    </source>
</reference>
<keyword evidence="4" id="KW-0732">Signal</keyword>
<dbReference type="RefSeq" id="WP_264850840.1">
    <property type="nucleotide sequence ID" value="NZ_BRXR01000001.1"/>
</dbReference>
<dbReference type="EC" id="5.2.1.8" evidence="4"/>
<evidence type="ECO:0000256" key="3">
    <source>
        <dbReference type="ARBA" id="ARBA00023235"/>
    </source>
</evidence>
<dbReference type="InterPro" id="IPR044666">
    <property type="entry name" value="Cyclophilin_A-like"/>
</dbReference>
<evidence type="ECO:0000259" key="6">
    <source>
        <dbReference type="PROSITE" id="PS50072"/>
    </source>
</evidence>
<dbReference type="Gene3D" id="2.40.100.10">
    <property type="entry name" value="Cyclophilin-like"/>
    <property type="match status" value="1"/>
</dbReference>
<dbReference type="EMBL" id="BRXR01000001">
    <property type="protein sequence ID" value="GLC31519.1"/>
    <property type="molecule type" value="Genomic_DNA"/>
</dbReference>
<gene>
    <name evidence="7" type="primary">ppiB_2</name>
    <name evidence="7" type="ORF">bsdE14_29290</name>
</gene>
<dbReference type="CDD" id="cd00317">
    <property type="entry name" value="cyclophilin"/>
    <property type="match status" value="1"/>
</dbReference>
<dbReference type="InterPro" id="IPR002130">
    <property type="entry name" value="Cyclophilin-type_PPIase_dom"/>
</dbReference>
<dbReference type="PROSITE" id="PS00170">
    <property type="entry name" value="CSA_PPIASE_1"/>
    <property type="match status" value="1"/>
</dbReference>
<comment type="catalytic activity">
    <reaction evidence="4">
        <text>[protein]-peptidylproline (omega=180) = [protein]-peptidylproline (omega=0)</text>
        <dbReference type="Rhea" id="RHEA:16237"/>
        <dbReference type="Rhea" id="RHEA-COMP:10747"/>
        <dbReference type="Rhea" id="RHEA-COMP:10748"/>
        <dbReference type="ChEBI" id="CHEBI:83833"/>
        <dbReference type="ChEBI" id="CHEBI:83834"/>
        <dbReference type="EC" id="5.2.1.8"/>
    </reaction>
</comment>
<evidence type="ECO:0000313" key="7">
    <source>
        <dbReference type="EMBL" id="GLC31519.1"/>
    </source>
</evidence>
<dbReference type="GO" id="GO:0016853">
    <property type="term" value="F:isomerase activity"/>
    <property type="evidence" value="ECO:0007669"/>
    <property type="project" value="UniProtKB-KW"/>
</dbReference>